<accession>A0ABM9ACB4</accession>
<dbReference type="PANTHER" id="PTHR32347">
    <property type="entry name" value="EFFLUX SYSTEM COMPONENT YKNX-RELATED"/>
    <property type="match status" value="1"/>
</dbReference>
<dbReference type="PANTHER" id="PTHR32347:SF23">
    <property type="entry name" value="BLL5650 PROTEIN"/>
    <property type="match status" value="1"/>
</dbReference>
<organism evidence="4 5">
    <name type="scientific">Sinobacterium norvegicum</name>
    <dbReference type="NCBI Taxonomy" id="1641715"/>
    <lineage>
        <taxon>Bacteria</taxon>
        <taxon>Pseudomonadati</taxon>
        <taxon>Pseudomonadota</taxon>
        <taxon>Gammaproteobacteria</taxon>
        <taxon>Cellvibrionales</taxon>
        <taxon>Spongiibacteraceae</taxon>
        <taxon>Sinobacterium</taxon>
    </lineage>
</organism>
<dbReference type="InterPro" id="IPR050465">
    <property type="entry name" value="UPF0194_transport"/>
</dbReference>
<comment type="subcellular location">
    <subcellularLocation>
        <location evidence="1">Cell envelope</location>
    </subcellularLocation>
</comment>
<keyword evidence="5" id="KW-1185">Reference proteome</keyword>
<sequence length="567" mass="63532">MNRDNTTQGWLQIQCRQLPDVVEGVVILGHADGQEVEPVACWPEHQQPNTQLLDKAYAHLNASQTRPQFHLLAEGQATVCSPIIIDQRCYGSVCLRLHSHRPQTIQFVSTQLFNANDWFHWLAGERQQSRQKDTLLQGLLESLAYALNTSDDQAGWQPLVNSIAQRIDCNTVQLVLHSNAKPLLLATSQSQSDSYAQQLLLAAHEELARHVATIATTSKSDEFVRHQTWLRHENQTNVLHIPLFHQREMVASLALSGTAEIPSETVRSLEQLGLMLAPIIHLRLPTKTKRVTPVQYWHRFTLRSKWLASAALMSILLLLFTPMTMYVDADATVVSEHQRQVSVSADGFLQAAHVRPGDQVMLGQLLATLDTSDLLLERNKWQAKHRQYMKAYDKALAQGKRDEINIAKAQLAQAQAQLNQLAFQLERSEIRSPITGVVLSGELNTRLGAPVSRGEALYVIGPIEPLQLQLRVDEKDIALIDVGQHGDVLLTSIPGTVMNLSVSQLSPVAVVEGGRSFYPVEAALANVDQVLTVGMTGVGRVAVGQKPLWWRLSHRFFQWFSVWWWQL</sequence>
<evidence type="ECO:0000256" key="1">
    <source>
        <dbReference type="ARBA" id="ARBA00004196"/>
    </source>
</evidence>
<dbReference type="RefSeq" id="WP_237443220.1">
    <property type="nucleotide sequence ID" value="NZ_CAKLPX010000001.1"/>
</dbReference>
<dbReference type="Gene3D" id="2.40.50.100">
    <property type="match status" value="1"/>
</dbReference>
<dbReference type="EMBL" id="CAKLPX010000001">
    <property type="protein sequence ID" value="CAH0990538.1"/>
    <property type="molecule type" value="Genomic_DNA"/>
</dbReference>
<reference evidence="4" key="1">
    <citation type="submission" date="2021-12" db="EMBL/GenBank/DDBJ databases">
        <authorList>
            <person name="Rodrigo-Torres L."/>
            <person name="Arahal R. D."/>
            <person name="Lucena T."/>
        </authorList>
    </citation>
    <scope>NUCLEOTIDE SEQUENCE</scope>
    <source>
        <strain evidence="4">CECT 8267</strain>
    </source>
</reference>
<evidence type="ECO:0000313" key="4">
    <source>
        <dbReference type="EMBL" id="CAH0990538.1"/>
    </source>
</evidence>
<dbReference type="SUPFAM" id="SSF111369">
    <property type="entry name" value="HlyD-like secretion proteins"/>
    <property type="match status" value="1"/>
</dbReference>
<feature type="coiled-coil region" evidence="3">
    <location>
        <begin position="397"/>
        <end position="431"/>
    </location>
</feature>
<gene>
    <name evidence="4" type="ORF">SIN8267_00630</name>
</gene>
<dbReference type="Gene3D" id="2.40.30.170">
    <property type="match status" value="1"/>
</dbReference>
<evidence type="ECO:0000313" key="5">
    <source>
        <dbReference type="Proteomes" id="UP000838100"/>
    </source>
</evidence>
<comment type="caution">
    <text evidence="4">The sequence shown here is derived from an EMBL/GenBank/DDBJ whole genome shotgun (WGS) entry which is preliminary data.</text>
</comment>
<protein>
    <recommendedName>
        <fullName evidence="6">RND efflux pump membrane fusion protein barrel-sandwich domain-containing protein</fullName>
    </recommendedName>
</protein>
<dbReference type="Proteomes" id="UP000838100">
    <property type="component" value="Unassembled WGS sequence"/>
</dbReference>
<evidence type="ECO:0000256" key="3">
    <source>
        <dbReference type="SAM" id="Coils"/>
    </source>
</evidence>
<evidence type="ECO:0008006" key="6">
    <source>
        <dbReference type="Google" id="ProtNLM"/>
    </source>
</evidence>
<keyword evidence="2 3" id="KW-0175">Coiled coil</keyword>
<proteinExistence type="predicted"/>
<name>A0ABM9ACB4_9GAMM</name>
<evidence type="ECO:0000256" key="2">
    <source>
        <dbReference type="ARBA" id="ARBA00023054"/>
    </source>
</evidence>